<keyword evidence="2" id="KW-0805">Transcription regulation</keyword>
<evidence type="ECO:0000256" key="7">
    <source>
        <dbReference type="SAM" id="MobiDB-lite"/>
    </source>
</evidence>
<evidence type="ECO:0000259" key="8">
    <source>
        <dbReference type="PROSITE" id="PS51755"/>
    </source>
</evidence>
<dbReference type="GO" id="GO:0043531">
    <property type="term" value="F:ADP binding"/>
    <property type="evidence" value="ECO:0007669"/>
    <property type="project" value="InterPro"/>
</dbReference>
<dbReference type="InterPro" id="IPR049945">
    <property type="entry name" value="AAA_22"/>
</dbReference>
<feature type="domain" description="OmpR/PhoB-type" evidence="8">
    <location>
        <begin position="49"/>
        <end position="147"/>
    </location>
</feature>
<dbReference type="EMBL" id="BMHI01000006">
    <property type="protein sequence ID" value="GGB43613.1"/>
    <property type="molecule type" value="Genomic_DNA"/>
</dbReference>
<name>A0A916X0F1_9MICO</name>
<dbReference type="Gene3D" id="3.40.50.300">
    <property type="entry name" value="P-loop containing nucleotide triphosphate hydrolases"/>
    <property type="match status" value="1"/>
</dbReference>
<dbReference type="Pfam" id="PF03704">
    <property type="entry name" value="BTAD"/>
    <property type="match status" value="1"/>
</dbReference>
<gene>
    <name evidence="9" type="ORF">GCM10011492_38260</name>
</gene>
<dbReference type="Gene3D" id="1.25.40.10">
    <property type="entry name" value="Tetratricopeptide repeat domain"/>
    <property type="match status" value="2"/>
</dbReference>
<feature type="coiled-coil region" evidence="6">
    <location>
        <begin position="999"/>
        <end position="1026"/>
    </location>
</feature>
<sequence length="1095" mass="118347">MCTLIIATLRTGHGWSETAVTDPVSHPVRPGESADVGTSTRVHHAITVTRMRTPGDCARLRVLGHVELLCGSTTLPLSQLERSLLARVAMCPDGGSVSADALVPWIWGDEPPSSARNRVQALVSGLRRKGREFALIETTKTGYRLADGVRSDCAEWRELTAGDEEDLAERWSRLSAAIEVFGDPPLQNIPATDDVHLAQQTLAGERLNVIEECNELALQLGEFRGLTTRLTALVQSQPFHEAFAAQLMRVLAATGRQEEALRVYRDIYRRLDEELGVTPSEVLRDAHCDVLNGVQSTAAATQATHDAPYAAVPERPPTAPAPAPAADVIPDATPTPHAGISQLPVPRTLPRDPSHFVGRDDETAHIRRAAQRTAEEAVVVAVTGLTGVGKSALAIHAGRQVQDGFPDGTLYADLGNGEVLDVSGILGSFLRLLGVRTRAIPEDVTARTGLFRSILEERRVLIVIDNLTEVTPQVAESLDQLLPVSAGSMAIVTSRGIDAAIDDWTPIRLRSLQIEDARSLLASLIGDERVAADVAGATELLDATGRLPLAIRLVAGRLAHRPDRQFGPMARRLLSSAAGGRDALEGLRKSVQMVWERRTQDEHRAVALVAHLPLSGVSGWMPGTMLHDEDAGDDLIETLLATNLIEPVERDNEATIYRLHSLVAQFARAEHPIDDATRHTALTDLGRELLRRASSFHGAFHRRFVPAAPPMPDDGTPPLPTADVAVARAFFRADGRAMLTIAETLADSVPELSWRLLVAAANAQHTFVGHGSWLGVAATVRERLDSASSDQQHGRALLLLAEAWHRQDLRSESRAALAAADGARKALTLLGANHAAAAADIVTAQAALSLGRRPLVEAALGRAEGLLADATDPTYAGWASTVRGVLHNDYDELEAADHELMRARDLLADDGDRIAYATATIELARVTWRQRHLGSVNVLLTEVTTLLQNLGEEHLLSYALDARSEMSYQLGRDDEALQEAEIVWRRAVDSQDLFLAARARRTKARALAALGRLDEAEEELRESIEECTALDRPLSVAAAMHDLSVVLSKQGQHAAAGELRRQERAARASADLAAREEFDQAFGRQLEDVADPASS</sequence>
<dbReference type="InterPro" id="IPR005158">
    <property type="entry name" value="BTAD"/>
</dbReference>
<comment type="similarity">
    <text evidence="1">Belongs to the AfsR/DnrI/RedD regulatory family.</text>
</comment>
<dbReference type="SUPFAM" id="SSF52540">
    <property type="entry name" value="P-loop containing nucleoside triphosphate hydrolases"/>
    <property type="match status" value="1"/>
</dbReference>
<dbReference type="InterPro" id="IPR027417">
    <property type="entry name" value="P-loop_NTPase"/>
</dbReference>
<evidence type="ECO:0000256" key="5">
    <source>
        <dbReference type="PROSITE-ProRule" id="PRU01091"/>
    </source>
</evidence>
<feature type="DNA-binding region" description="OmpR/PhoB-type" evidence="5">
    <location>
        <begin position="49"/>
        <end position="147"/>
    </location>
</feature>
<evidence type="ECO:0000256" key="2">
    <source>
        <dbReference type="ARBA" id="ARBA00023015"/>
    </source>
</evidence>
<dbReference type="Pfam" id="PF13401">
    <property type="entry name" value="AAA_22"/>
    <property type="match status" value="1"/>
</dbReference>
<proteinExistence type="inferred from homology"/>
<keyword evidence="3 5" id="KW-0238">DNA-binding</keyword>
<dbReference type="InterPro" id="IPR051677">
    <property type="entry name" value="AfsR-DnrI-RedD_regulator"/>
</dbReference>
<protein>
    <submittedName>
        <fullName evidence="9">SARP family transcriptional regulator</fullName>
    </submittedName>
</protein>
<dbReference type="GO" id="GO:0006355">
    <property type="term" value="P:regulation of DNA-templated transcription"/>
    <property type="evidence" value="ECO:0007669"/>
    <property type="project" value="InterPro"/>
</dbReference>
<evidence type="ECO:0000313" key="9">
    <source>
        <dbReference type="EMBL" id="GGB43613.1"/>
    </source>
</evidence>
<dbReference type="InterPro" id="IPR001867">
    <property type="entry name" value="OmpR/PhoB-type_DNA-bd"/>
</dbReference>
<evidence type="ECO:0000256" key="6">
    <source>
        <dbReference type="SAM" id="Coils"/>
    </source>
</evidence>
<evidence type="ECO:0000256" key="1">
    <source>
        <dbReference type="ARBA" id="ARBA00005820"/>
    </source>
</evidence>
<keyword evidence="6" id="KW-0175">Coiled coil</keyword>
<dbReference type="SUPFAM" id="SSF48452">
    <property type="entry name" value="TPR-like"/>
    <property type="match status" value="2"/>
</dbReference>
<dbReference type="Proteomes" id="UP000636793">
    <property type="component" value="Unassembled WGS sequence"/>
</dbReference>
<feature type="region of interest" description="Disordered" evidence="7">
    <location>
        <begin position="18"/>
        <end position="39"/>
    </location>
</feature>
<dbReference type="PROSITE" id="PS51755">
    <property type="entry name" value="OMPR_PHOB"/>
    <property type="match status" value="1"/>
</dbReference>
<dbReference type="SMART" id="SM00862">
    <property type="entry name" value="Trans_reg_C"/>
    <property type="match status" value="1"/>
</dbReference>
<reference evidence="9" key="1">
    <citation type="journal article" date="2014" name="Int. J. Syst. Evol. Microbiol.">
        <title>Complete genome sequence of Corynebacterium casei LMG S-19264T (=DSM 44701T), isolated from a smear-ripened cheese.</title>
        <authorList>
            <consortium name="US DOE Joint Genome Institute (JGI-PGF)"/>
            <person name="Walter F."/>
            <person name="Albersmeier A."/>
            <person name="Kalinowski J."/>
            <person name="Ruckert C."/>
        </authorList>
    </citation>
    <scope>NUCLEOTIDE SEQUENCE</scope>
    <source>
        <strain evidence="9">CGMCC 1.15085</strain>
    </source>
</reference>
<evidence type="ECO:0000256" key="3">
    <source>
        <dbReference type="ARBA" id="ARBA00023125"/>
    </source>
</evidence>
<dbReference type="GO" id="GO:0003677">
    <property type="term" value="F:DNA binding"/>
    <property type="evidence" value="ECO:0007669"/>
    <property type="project" value="UniProtKB-UniRule"/>
</dbReference>
<dbReference type="InterPro" id="IPR016032">
    <property type="entry name" value="Sig_transdc_resp-reg_C-effctor"/>
</dbReference>
<dbReference type="PRINTS" id="PR00364">
    <property type="entry name" value="DISEASERSIST"/>
</dbReference>
<evidence type="ECO:0000313" key="10">
    <source>
        <dbReference type="Proteomes" id="UP000636793"/>
    </source>
</evidence>
<dbReference type="InterPro" id="IPR011990">
    <property type="entry name" value="TPR-like_helical_dom_sf"/>
</dbReference>
<keyword evidence="10" id="KW-1185">Reference proteome</keyword>
<accession>A0A916X0F1</accession>
<dbReference type="Gene3D" id="1.10.10.10">
    <property type="entry name" value="Winged helix-like DNA-binding domain superfamily/Winged helix DNA-binding domain"/>
    <property type="match status" value="1"/>
</dbReference>
<reference evidence="9" key="2">
    <citation type="submission" date="2020-09" db="EMBL/GenBank/DDBJ databases">
        <authorList>
            <person name="Sun Q."/>
            <person name="Zhou Y."/>
        </authorList>
    </citation>
    <scope>NUCLEOTIDE SEQUENCE</scope>
    <source>
        <strain evidence="9">CGMCC 1.15085</strain>
    </source>
</reference>
<keyword evidence="4" id="KW-0804">Transcription</keyword>
<evidence type="ECO:0000256" key="4">
    <source>
        <dbReference type="ARBA" id="ARBA00023163"/>
    </source>
</evidence>
<dbReference type="PANTHER" id="PTHR35807:SF1">
    <property type="entry name" value="TRANSCRIPTIONAL REGULATOR REDD"/>
    <property type="match status" value="1"/>
</dbReference>
<dbReference type="SUPFAM" id="SSF46894">
    <property type="entry name" value="C-terminal effector domain of the bipartite response regulators"/>
    <property type="match status" value="1"/>
</dbReference>
<dbReference type="InterPro" id="IPR036388">
    <property type="entry name" value="WH-like_DNA-bd_sf"/>
</dbReference>
<dbReference type="AlphaFoldDB" id="A0A916X0F1"/>
<comment type="caution">
    <text evidence="9">The sequence shown here is derived from an EMBL/GenBank/DDBJ whole genome shotgun (WGS) entry which is preliminary data.</text>
</comment>
<dbReference type="PANTHER" id="PTHR35807">
    <property type="entry name" value="TRANSCRIPTIONAL REGULATOR REDD-RELATED"/>
    <property type="match status" value="1"/>
</dbReference>
<dbReference type="SMART" id="SM01043">
    <property type="entry name" value="BTAD"/>
    <property type="match status" value="1"/>
</dbReference>
<organism evidence="9 10">
    <name type="scientific">Flexivirga endophytica</name>
    <dbReference type="NCBI Taxonomy" id="1849103"/>
    <lineage>
        <taxon>Bacteria</taxon>
        <taxon>Bacillati</taxon>
        <taxon>Actinomycetota</taxon>
        <taxon>Actinomycetes</taxon>
        <taxon>Micrococcales</taxon>
        <taxon>Dermacoccaceae</taxon>
        <taxon>Flexivirga</taxon>
    </lineage>
</organism>
<dbReference type="CDD" id="cd15831">
    <property type="entry name" value="BTAD"/>
    <property type="match status" value="1"/>
</dbReference>
<dbReference type="GO" id="GO:0000160">
    <property type="term" value="P:phosphorelay signal transduction system"/>
    <property type="evidence" value="ECO:0007669"/>
    <property type="project" value="InterPro"/>
</dbReference>